<evidence type="ECO:0008006" key="4">
    <source>
        <dbReference type="Google" id="ProtNLM"/>
    </source>
</evidence>
<evidence type="ECO:0000313" key="3">
    <source>
        <dbReference type="Proteomes" id="UP001589609"/>
    </source>
</evidence>
<keyword evidence="3" id="KW-1185">Reference proteome</keyword>
<organism evidence="2 3">
    <name type="scientific">Ectobacillus funiculus</name>
    <dbReference type="NCBI Taxonomy" id="137993"/>
    <lineage>
        <taxon>Bacteria</taxon>
        <taxon>Bacillati</taxon>
        <taxon>Bacillota</taxon>
        <taxon>Bacilli</taxon>
        <taxon>Bacillales</taxon>
        <taxon>Bacillaceae</taxon>
        <taxon>Ectobacillus</taxon>
    </lineage>
</organism>
<gene>
    <name evidence="2" type="ORF">ACFFMS_23365</name>
</gene>
<accession>A0ABV5WKN1</accession>
<evidence type="ECO:0000313" key="2">
    <source>
        <dbReference type="EMBL" id="MFB9761194.1"/>
    </source>
</evidence>
<evidence type="ECO:0000256" key="1">
    <source>
        <dbReference type="SAM" id="Phobius"/>
    </source>
</evidence>
<dbReference type="RefSeq" id="WP_129727722.1">
    <property type="nucleotide sequence ID" value="NZ_JBHMAF010000188.1"/>
</dbReference>
<dbReference type="Proteomes" id="UP001589609">
    <property type="component" value="Unassembled WGS sequence"/>
</dbReference>
<keyword evidence="1" id="KW-0812">Transmembrane</keyword>
<protein>
    <recommendedName>
        <fullName evidence="4">YggT family protein</fullName>
    </recommendedName>
</protein>
<sequence>MRRLKRTYNFATPGWMRNIQTLLYDFIIPLTVFQGIRTLLFPTFLDFILLIVFIGLTIKMHFQA</sequence>
<dbReference type="EMBL" id="JBHMAF010000188">
    <property type="protein sequence ID" value="MFB9761194.1"/>
    <property type="molecule type" value="Genomic_DNA"/>
</dbReference>
<keyword evidence="1" id="KW-0472">Membrane</keyword>
<comment type="caution">
    <text evidence="2">The sequence shown here is derived from an EMBL/GenBank/DDBJ whole genome shotgun (WGS) entry which is preliminary data.</text>
</comment>
<reference evidence="2 3" key="1">
    <citation type="submission" date="2024-09" db="EMBL/GenBank/DDBJ databases">
        <authorList>
            <person name="Sun Q."/>
            <person name="Mori K."/>
        </authorList>
    </citation>
    <scope>NUCLEOTIDE SEQUENCE [LARGE SCALE GENOMIC DNA]</scope>
    <source>
        <strain evidence="2 3">JCM 11201</strain>
    </source>
</reference>
<keyword evidence="1" id="KW-1133">Transmembrane helix</keyword>
<feature type="transmembrane region" description="Helical" evidence="1">
    <location>
        <begin position="43"/>
        <end position="62"/>
    </location>
</feature>
<proteinExistence type="predicted"/>
<name>A0ABV5WKN1_9BACI</name>